<accession>A0A6L5YP20</accession>
<feature type="transmembrane region" description="Helical" evidence="1">
    <location>
        <begin position="158"/>
        <end position="177"/>
    </location>
</feature>
<feature type="transmembrane region" description="Helical" evidence="1">
    <location>
        <begin position="189"/>
        <end position="214"/>
    </location>
</feature>
<comment type="caution">
    <text evidence="2">The sequence shown here is derived from an EMBL/GenBank/DDBJ whole genome shotgun (WGS) entry which is preliminary data.</text>
</comment>
<evidence type="ECO:0000313" key="2">
    <source>
        <dbReference type="EMBL" id="MST73862.1"/>
    </source>
</evidence>
<keyword evidence="1" id="KW-0812">Transmembrane</keyword>
<sequence>MLKKIAAYQKLLSKQCAPVNGVVMFLLLILISGFGNQLAVRLDLSVWLVCFYCLVGSGMAVAARGRTARTLPVSDHFVVANLMFVTFPFLLVVTWIILLLVFRIGALIAGDTTVWSRMIGGGDLLEVLFGTMIAMTAWFWTCYGAFHRSKRTRWCWNVAELLLGIGFVIGISNWIRYTGKNGTYRISELIWIAPVWAMMTGMLAVMIVSGVICYRGCLRLFRSDVKGQESGAWQEIEESDAATSNMVSGKRTLLIIAVLLIAVTMFIVFFTLDTKENLNSKTREIMKINADDPSAYNDWESYWNDVPKELVDTYGQIFPELTSGAECTEYYAHVNESYGDDWTSISSVIRFAAITYSDEEYQKEIRRLADYTVTYEGEDQVPVPVNHLLYDTEKFEYDAYIASYDDEYQCEYALADADNLRIYYVYVLDDSVKSIPTKAAICPKHAVKVISPEDANTKSGGFSVYSFPTEDGSYVEM</sequence>
<dbReference type="Proteomes" id="UP000474024">
    <property type="component" value="Unassembled WGS sequence"/>
</dbReference>
<evidence type="ECO:0000256" key="1">
    <source>
        <dbReference type="SAM" id="Phobius"/>
    </source>
</evidence>
<dbReference type="EMBL" id="VUNI01000002">
    <property type="protein sequence ID" value="MST73862.1"/>
    <property type="molecule type" value="Genomic_DNA"/>
</dbReference>
<reference evidence="2 3" key="1">
    <citation type="submission" date="2019-08" db="EMBL/GenBank/DDBJ databases">
        <title>In-depth cultivation of the pig gut microbiome towards novel bacterial diversity and tailored functional studies.</title>
        <authorList>
            <person name="Wylensek D."/>
            <person name="Hitch T.C.A."/>
            <person name="Clavel T."/>
        </authorList>
    </citation>
    <scope>NUCLEOTIDE SEQUENCE [LARGE SCALE GENOMIC DNA]</scope>
    <source>
        <strain evidence="2 3">MUC/MUC-530-WT-4D</strain>
    </source>
</reference>
<dbReference type="AlphaFoldDB" id="A0A6L5YP20"/>
<protein>
    <submittedName>
        <fullName evidence="2">Uncharacterized protein</fullName>
    </submittedName>
</protein>
<keyword evidence="3" id="KW-1185">Reference proteome</keyword>
<proteinExistence type="predicted"/>
<dbReference type="RefSeq" id="WP_154428417.1">
    <property type="nucleotide sequence ID" value="NZ_VUNI01000002.1"/>
</dbReference>
<organism evidence="2 3">
    <name type="scientific">Roseburia porci</name>
    <dbReference type="NCBI Taxonomy" id="2605790"/>
    <lineage>
        <taxon>Bacteria</taxon>
        <taxon>Bacillati</taxon>
        <taxon>Bacillota</taxon>
        <taxon>Clostridia</taxon>
        <taxon>Lachnospirales</taxon>
        <taxon>Lachnospiraceae</taxon>
        <taxon>Roseburia</taxon>
    </lineage>
</organism>
<feature type="transmembrane region" description="Helical" evidence="1">
    <location>
        <begin position="46"/>
        <end position="65"/>
    </location>
</feature>
<evidence type="ECO:0000313" key="3">
    <source>
        <dbReference type="Proteomes" id="UP000474024"/>
    </source>
</evidence>
<gene>
    <name evidence="2" type="ORF">FYJ75_02280</name>
</gene>
<feature type="transmembrane region" description="Helical" evidence="1">
    <location>
        <begin position="77"/>
        <end position="104"/>
    </location>
</feature>
<name>A0A6L5YP20_9FIRM</name>
<feature type="transmembrane region" description="Helical" evidence="1">
    <location>
        <begin position="21"/>
        <end position="40"/>
    </location>
</feature>
<keyword evidence="1" id="KW-1133">Transmembrane helix</keyword>
<keyword evidence="1" id="KW-0472">Membrane</keyword>
<feature type="transmembrane region" description="Helical" evidence="1">
    <location>
        <begin position="253"/>
        <end position="272"/>
    </location>
</feature>
<feature type="transmembrane region" description="Helical" evidence="1">
    <location>
        <begin position="124"/>
        <end position="146"/>
    </location>
</feature>